<comment type="catalytic activity">
    <reaction evidence="10">
        <text>L-citrulline + L-aspartate + ATP = 2-(N(omega)-L-arginino)succinate + AMP + diphosphate + H(+)</text>
        <dbReference type="Rhea" id="RHEA:10932"/>
        <dbReference type="ChEBI" id="CHEBI:15378"/>
        <dbReference type="ChEBI" id="CHEBI:29991"/>
        <dbReference type="ChEBI" id="CHEBI:30616"/>
        <dbReference type="ChEBI" id="CHEBI:33019"/>
        <dbReference type="ChEBI" id="CHEBI:57472"/>
        <dbReference type="ChEBI" id="CHEBI:57743"/>
        <dbReference type="ChEBI" id="CHEBI:456215"/>
        <dbReference type="EC" id="6.3.4.5"/>
    </reaction>
</comment>
<feature type="binding site" evidence="10">
    <location>
        <position position="258"/>
    </location>
    <ligand>
        <name>L-citrulline</name>
        <dbReference type="ChEBI" id="CHEBI:57743"/>
    </ligand>
</feature>
<gene>
    <name evidence="10 13" type="primary">argG</name>
    <name evidence="13" type="ORF">KDW_11700</name>
</gene>
<dbReference type="Gene3D" id="1.20.5.470">
    <property type="entry name" value="Single helix bin"/>
    <property type="match status" value="1"/>
</dbReference>
<feature type="binding site" evidence="10">
    <location>
        <begin position="7"/>
        <end position="15"/>
    </location>
    <ligand>
        <name>ATP</name>
        <dbReference type="ChEBI" id="CHEBI:30616"/>
    </ligand>
</feature>
<evidence type="ECO:0000256" key="3">
    <source>
        <dbReference type="ARBA" id="ARBA00012286"/>
    </source>
</evidence>
<evidence type="ECO:0000259" key="11">
    <source>
        <dbReference type="Pfam" id="PF00764"/>
    </source>
</evidence>
<dbReference type="Proteomes" id="UP000326912">
    <property type="component" value="Unassembled WGS sequence"/>
</dbReference>
<evidence type="ECO:0000256" key="8">
    <source>
        <dbReference type="ARBA" id="ARBA00022741"/>
    </source>
</evidence>
<evidence type="ECO:0000256" key="9">
    <source>
        <dbReference type="ARBA" id="ARBA00022840"/>
    </source>
</evidence>
<dbReference type="PROSITE" id="PS00565">
    <property type="entry name" value="ARGININOSUCCIN_SYN_2"/>
    <property type="match status" value="1"/>
</dbReference>
<evidence type="ECO:0000256" key="5">
    <source>
        <dbReference type="ARBA" id="ARBA00022571"/>
    </source>
</evidence>
<dbReference type="GO" id="GO:0005737">
    <property type="term" value="C:cytoplasm"/>
    <property type="evidence" value="ECO:0007669"/>
    <property type="project" value="UniProtKB-SubCell"/>
</dbReference>
<accession>A0A5J4KDG0</accession>
<dbReference type="InterPro" id="IPR001518">
    <property type="entry name" value="Arginosuc_synth"/>
</dbReference>
<protein>
    <recommendedName>
        <fullName evidence="3 10">Argininosuccinate synthase</fullName>
        <ecNumber evidence="3 10">6.3.4.5</ecNumber>
    </recommendedName>
    <alternativeName>
        <fullName evidence="10">Citrulline--aspartate ligase</fullName>
    </alternativeName>
</protein>
<dbReference type="NCBIfam" id="NF001770">
    <property type="entry name" value="PRK00509.1"/>
    <property type="match status" value="1"/>
</dbReference>
<comment type="subcellular location">
    <subcellularLocation>
        <location evidence="10">Cytoplasm</location>
    </subcellularLocation>
</comment>
<feature type="binding site" evidence="10">
    <location>
        <position position="122"/>
    </location>
    <ligand>
        <name>L-aspartate</name>
        <dbReference type="ChEBI" id="CHEBI:29991"/>
    </ligand>
</feature>
<keyword evidence="9 10" id="KW-0067">ATP-binding</keyword>
<feature type="binding site" evidence="10">
    <location>
        <position position="121"/>
    </location>
    <ligand>
        <name>L-aspartate</name>
        <dbReference type="ChEBI" id="CHEBI:29991"/>
    </ligand>
</feature>
<dbReference type="PROSITE" id="PS00564">
    <property type="entry name" value="ARGININOSUCCIN_SYN_1"/>
    <property type="match status" value="1"/>
</dbReference>
<dbReference type="GO" id="GO:0000050">
    <property type="term" value="P:urea cycle"/>
    <property type="evidence" value="ECO:0007669"/>
    <property type="project" value="TreeGrafter"/>
</dbReference>
<feature type="domain" description="Arginosuccinate synthase-like N-terminal" evidence="11">
    <location>
        <begin position="4"/>
        <end position="163"/>
    </location>
</feature>
<evidence type="ECO:0000256" key="1">
    <source>
        <dbReference type="ARBA" id="ARBA00004967"/>
    </source>
</evidence>
<feature type="binding site" evidence="10">
    <location>
        <position position="121"/>
    </location>
    <ligand>
        <name>L-citrulline</name>
        <dbReference type="ChEBI" id="CHEBI:57743"/>
    </ligand>
</feature>
<dbReference type="PANTHER" id="PTHR11587:SF2">
    <property type="entry name" value="ARGININOSUCCINATE SYNTHASE"/>
    <property type="match status" value="1"/>
</dbReference>
<dbReference type="SUPFAM" id="SSF69864">
    <property type="entry name" value="Argininosuccinate synthetase, C-terminal domain"/>
    <property type="match status" value="1"/>
</dbReference>
<sequence>MATVVLAYSGGLDTSVAIRWIKEKYNLDVIAVTIDVGNERNMQEISERATRIGAVKSMVVDGREDFVRYFVWPALQAGAIYEGQYPLATALARPLIARLLVEVARQEGAVAVAHGCTGKGNDQVRFDVSINTLAPDLKIIAPVREWSMTRDNEIAYAAEHNIPIKATSASPYSVDQNLWGRSIECGILEDPWEEPPADVFDWTADPDSVTLEPTYHEITFEHGIPVALNGEEIPGYTLVETLNSEAGKYGIGRIDHVENRLIGIKSREIYEAPAAVVLHAAHNALEGLTLSREQIRFKETIAAEYARLIYNGQWYSALHQDLAAYVQSTQRFVSGTVRVKLSRGRCQIVGRKSDSSLYSLGLATYDSGDQFDHNAALGFIKLWALPLTTQAQAQLLPSIGFEGNLLNNSEGKVQIATNTKDKASEA</sequence>
<comment type="subunit">
    <text evidence="2 10">Homotetramer.</text>
</comment>
<dbReference type="InterPro" id="IPR014729">
    <property type="entry name" value="Rossmann-like_a/b/a_fold"/>
</dbReference>
<dbReference type="GO" id="GO:0000053">
    <property type="term" value="P:argininosuccinate metabolic process"/>
    <property type="evidence" value="ECO:0007669"/>
    <property type="project" value="TreeGrafter"/>
</dbReference>
<feature type="binding site" evidence="10">
    <location>
        <position position="173"/>
    </location>
    <ligand>
        <name>L-citrulline</name>
        <dbReference type="ChEBI" id="CHEBI:57743"/>
    </ligand>
</feature>
<proteinExistence type="inferred from homology"/>
<keyword evidence="7 10" id="KW-0028">Amino-acid biosynthesis</keyword>
<keyword evidence="6 10" id="KW-0436">Ligase</keyword>
<organism evidence="13 14">
    <name type="scientific">Dictyobacter vulcani</name>
    <dbReference type="NCBI Taxonomy" id="2607529"/>
    <lineage>
        <taxon>Bacteria</taxon>
        <taxon>Bacillati</taxon>
        <taxon>Chloroflexota</taxon>
        <taxon>Ktedonobacteria</taxon>
        <taxon>Ktedonobacterales</taxon>
        <taxon>Dictyobacteraceae</taxon>
        <taxon>Dictyobacter</taxon>
    </lineage>
</organism>
<evidence type="ECO:0000256" key="10">
    <source>
        <dbReference type="HAMAP-Rule" id="MF_00005"/>
    </source>
</evidence>
<dbReference type="InterPro" id="IPR024074">
    <property type="entry name" value="AS_cat/multimer_dom_body"/>
</dbReference>
<dbReference type="SUPFAM" id="SSF52402">
    <property type="entry name" value="Adenine nucleotide alpha hydrolases-like"/>
    <property type="match status" value="1"/>
</dbReference>
<evidence type="ECO:0000256" key="2">
    <source>
        <dbReference type="ARBA" id="ARBA00011881"/>
    </source>
</evidence>
<evidence type="ECO:0000256" key="7">
    <source>
        <dbReference type="ARBA" id="ARBA00022605"/>
    </source>
</evidence>
<keyword evidence="8 10" id="KW-0547">Nucleotide-binding</keyword>
<feature type="binding site" evidence="10">
    <location>
        <position position="182"/>
    </location>
    <ligand>
        <name>L-citrulline</name>
        <dbReference type="ChEBI" id="CHEBI:57743"/>
    </ligand>
</feature>
<evidence type="ECO:0000256" key="6">
    <source>
        <dbReference type="ARBA" id="ARBA00022598"/>
    </source>
</evidence>
<dbReference type="Pfam" id="PF00764">
    <property type="entry name" value="Arginosuc_synth"/>
    <property type="match status" value="1"/>
</dbReference>
<dbReference type="InterPro" id="IPR048268">
    <property type="entry name" value="Arginosuc_syn_C"/>
</dbReference>
<keyword evidence="14" id="KW-1185">Reference proteome</keyword>
<dbReference type="PANTHER" id="PTHR11587">
    <property type="entry name" value="ARGININOSUCCINATE SYNTHASE"/>
    <property type="match status" value="1"/>
</dbReference>
<dbReference type="RefSeq" id="WP_151755053.1">
    <property type="nucleotide sequence ID" value="NZ_BKZW01000001.1"/>
</dbReference>
<keyword evidence="5 10" id="KW-0055">Arginine biosynthesis</keyword>
<dbReference type="FunFam" id="3.90.1260.10:FF:000007">
    <property type="entry name" value="Argininosuccinate synthase"/>
    <property type="match status" value="1"/>
</dbReference>
<dbReference type="GO" id="GO:0005524">
    <property type="term" value="F:ATP binding"/>
    <property type="evidence" value="ECO:0007669"/>
    <property type="project" value="UniProtKB-UniRule"/>
</dbReference>
<dbReference type="GO" id="GO:0006526">
    <property type="term" value="P:L-arginine biosynthetic process"/>
    <property type="evidence" value="ECO:0007669"/>
    <property type="project" value="UniProtKB-UniRule"/>
</dbReference>
<dbReference type="HAMAP" id="MF_00005">
    <property type="entry name" value="Arg_succ_synth_type1"/>
    <property type="match status" value="1"/>
</dbReference>
<evidence type="ECO:0000313" key="14">
    <source>
        <dbReference type="Proteomes" id="UP000326912"/>
    </source>
</evidence>
<dbReference type="InterPro" id="IPR018223">
    <property type="entry name" value="Arginosuc_synth_CS"/>
</dbReference>
<feature type="binding site" evidence="10">
    <location>
        <position position="117"/>
    </location>
    <ligand>
        <name>L-aspartate</name>
        <dbReference type="ChEBI" id="CHEBI:29991"/>
    </ligand>
</feature>
<dbReference type="InterPro" id="IPR023434">
    <property type="entry name" value="Arginosuc_synth_type_1_subfam"/>
</dbReference>
<comment type="caution">
    <text evidence="13">The sequence shown here is derived from an EMBL/GenBank/DDBJ whole genome shotgun (WGS) entry which is preliminary data.</text>
</comment>
<comment type="pathway">
    <text evidence="1 10">Amino-acid biosynthesis; L-arginine biosynthesis; L-arginine from L-ornithine and carbamoyl phosphate: step 2/3.</text>
</comment>
<evidence type="ECO:0000313" key="13">
    <source>
        <dbReference type="EMBL" id="GER87008.1"/>
    </source>
</evidence>
<dbReference type="EMBL" id="BKZW01000001">
    <property type="protein sequence ID" value="GER87008.1"/>
    <property type="molecule type" value="Genomic_DNA"/>
</dbReference>
<dbReference type="Gene3D" id="3.90.1260.10">
    <property type="entry name" value="Argininosuccinate synthetase, chain A, domain 2"/>
    <property type="match status" value="1"/>
</dbReference>
<name>A0A5J4KDG0_9CHLR</name>
<feature type="binding site" evidence="10">
    <location>
        <position position="125"/>
    </location>
    <ligand>
        <name>L-citrulline</name>
        <dbReference type="ChEBI" id="CHEBI:57743"/>
    </ligand>
</feature>
<feature type="domain" description="Arginosuccinate synthase C-terminal" evidence="12">
    <location>
        <begin position="172"/>
        <end position="387"/>
    </location>
</feature>
<dbReference type="NCBIfam" id="TIGR00032">
    <property type="entry name" value="argG"/>
    <property type="match status" value="1"/>
</dbReference>
<dbReference type="GO" id="GO:0004055">
    <property type="term" value="F:argininosuccinate synthase activity"/>
    <property type="evidence" value="ECO:0007669"/>
    <property type="project" value="UniProtKB-UniRule"/>
</dbReference>
<dbReference type="UniPathway" id="UPA00068">
    <property type="reaction ID" value="UER00113"/>
</dbReference>
<reference evidence="13 14" key="1">
    <citation type="submission" date="2019-10" db="EMBL/GenBank/DDBJ databases">
        <title>Dictyobacter vulcani sp. nov., within the class Ktedonobacteria, isolated from soil of volcanic Mt. Zao.</title>
        <authorList>
            <person name="Zheng Y."/>
            <person name="Wang C.M."/>
            <person name="Sakai Y."/>
            <person name="Abe K."/>
            <person name="Yokota A."/>
            <person name="Yabe S."/>
        </authorList>
    </citation>
    <scope>NUCLEOTIDE SEQUENCE [LARGE SCALE GENOMIC DNA]</scope>
    <source>
        <strain evidence="13 14">W12</strain>
    </source>
</reference>
<feature type="binding site" evidence="10">
    <location>
        <position position="85"/>
    </location>
    <ligand>
        <name>L-citrulline</name>
        <dbReference type="ChEBI" id="CHEBI:57743"/>
    </ligand>
</feature>
<dbReference type="Pfam" id="PF20979">
    <property type="entry name" value="Arginosuc_syn_C"/>
    <property type="match status" value="1"/>
</dbReference>
<keyword evidence="4 10" id="KW-0963">Cytoplasm</keyword>
<dbReference type="EC" id="6.3.4.5" evidence="3 10"/>
<evidence type="ECO:0000259" key="12">
    <source>
        <dbReference type="Pfam" id="PF20979"/>
    </source>
</evidence>
<dbReference type="CDD" id="cd01999">
    <property type="entry name" value="ASS"/>
    <property type="match status" value="1"/>
</dbReference>
<comment type="caution">
    <text evidence="10">Lacks conserved residue(s) required for the propagation of feature annotation.</text>
</comment>
<feature type="binding site" evidence="10">
    <location>
        <position position="270"/>
    </location>
    <ligand>
        <name>L-citrulline</name>
        <dbReference type="ChEBI" id="CHEBI:57743"/>
    </ligand>
</feature>
<evidence type="ECO:0000256" key="4">
    <source>
        <dbReference type="ARBA" id="ARBA00022490"/>
    </source>
</evidence>
<dbReference type="AlphaFoldDB" id="A0A5J4KDG0"/>
<dbReference type="FunFam" id="3.40.50.620:FF:000038">
    <property type="entry name" value="Argininosuccinate synthase"/>
    <property type="match status" value="1"/>
</dbReference>
<dbReference type="InterPro" id="IPR048267">
    <property type="entry name" value="Arginosuc_syn_N"/>
</dbReference>
<dbReference type="Gene3D" id="3.40.50.620">
    <property type="entry name" value="HUPs"/>
    <property type="match status" value="1"/>
</dbReference>
<comment type="similarity">
    <text evidence="10">Belongs to the argininosuccinate synthase family. Type 1 subfamily.</text>
</comment>
<feature type="binding site" evidence="10">
    <location>
        <position position="115"/>
    </location>
    <ligand>
        <name>ATP</name>
        <dbReference type="ChEBI" id="CHEBI:30616"/>
    </ligand>
</feature>